<dbReference type="KEGG" id="phet:94290818"/>
<organism evidence="1 2">
    <name type="scientific">Porcisia hertigi</name>
    <dbReference type="NCBI Taxonomy" id="2761500"/>
    <lineage>
        <taxon>Eukaryota</taxon>
        <taxon>Discoba</taxon>
        <taxon>Euglenozoa</taxon>
        <taxon>Kinetoplastea</taxon>
        <taxon>Metakinetoplastina</taxon>
        <taxon>Trypanosomatida</taxon>
        <taxon>Trypanosomatidae</taxon>
        <taxon>Leishmaniinae</taxon>
        <taxon>Porcisia</taxon>
    </lineage>
</organism>
<accession>A0A836IMR9</accession>
<dbReference type="GeneID" id="94290818"/>
<dbReference type="OrthoDB" id="271612at2759"/>
<dbReference type="EMBL" id="JAFJZO010000023">
    <property type="protein sequence ID" value="KAG5504318.1"/>
    <property type="molecule type" value="Genomic_DNA"/>
</dbReference>
<keyword evidence="2" id="KW-1185">Reference proteome</keyword>
<dbReference type="Proteomes" id="UP000674318">
    <property type="component" value="Unassembled WGS sequence"/>
</dbReference>
<reference evidence="1 2" key="1">
    <citation type="submission" date="2021-02" db="EMBL/GenBank/DDBJ databases">
        <title>Porcisia hertigi Genome sequencing and assembly.</title>
        <authorList>
            <person name="Almutairi H."/>
            <person name="Gatherer D."/>
        </authorList>
    </citation>
    <scope>NUCLEOTIDE SEQUENCE [LARGE SCALE GENOMIC DNA]</scope>
    <source>
        <strain evidence="1 2">C119</strain>
    </source>
</reference>
<comment type="caution">
    <text evidence="1">The sequence shown here is derived from an EMBL/GenBank/DDBJ whole genome shotgun (WGS) entry which is preliminary data.</text>
</comment>
<dbReference type="RefSeq" id="XP_067756941.1">
    <property type="nucleotide sequence ID" value="XM_067900741.1"/>
</dbReference>
<gene>
    <name evidence="1" type="ORF">JKF63_04763</name>
</gene>
<protein>
    <submittedName>
        <fullName evidence="1">Uncharacterized protein</fullName>
    </submittedName>
</protein>
<sequence length="292" mass="31299">MAGVKVTFAFVTPGTINCCGAIERNEELTVDVSRAPSEELQHESRTAILKVFDYDTGYARVFHITHPIGTKMRAVHESLADAMAARASEMVCFSPPPLSSEHVLHACAMKVLEPTDTVPEVVFCQKAAVSRQIIGAFSGWLVVNVFLCGTDGALSVGHLPCLVQVPCASITKDSVCTSLCALLGMGPECERRLRGCALVCCTAEGRSIVLRDLLSDGACPNQVAVLYSAVDVGDVVLVSAPLRRSDLRAGSSVFQAVVVRRFVEDGVTLYDVKEVDTSVILERLTCTQLVPL</sequence>
<evidence type="ECO:0000313" key="2">
    <source>
        <dbReference type="Proteomes" id="UP000674318"/>
    </source>
</evidence>
<dbReference type="AlphaFoldDB" id="A0A836IMR9"/>
<name>A0A836IMR9_9TRYP</name>
<proteinExistence type="predicted"/>
<evidence type="ECO:0000313" key="1">
    <source>
        <dbReference type="EMBL" id="KAG5504318.1"/>
    </source>
</evidence>